<organism evidence="1 2">
    <name type="scientific">Paenibacillus solanacearum</name>
    <dbReference type="NCBI Taxonomy" id="2048548"/>
    <lineage>
        <taxon>Bacteria</taxon>
        <taxon>Bacillati</taxon>
        <taxon>Bacillota</taxon>
        <taxon>Bacilli</taxon>
        <taxon>Bacillales</taxon>
        <taxon>Paenibacillaceae</taxon>
        <taxon>Paenibacillus</taxon>
    </lineage>
</organism>
<name>A0A916K3E9_9BACL</name>
<keyword evidence="2" id="KW-1185">Reference proteome</keyword>
<proteinExistence type="predicted"/>
<dbReference type="RefSeq" id="WP_218093678.1">
    <property type="nucleotide sequence ID" value="NZ_CAJVAS010000019.1"/>
</dbReference>
<dbReference type="EMBL" id="CAJVAS010000019">
    <property type="protein sequence ID" value="CAG7638440.1"/>
    <property type="molecule type" value="Genomic_DNA"/>
</dbReference>
<evidence type="ECO:0000313" key="2">
    <source>
        <dbReference type="Proteomes" id="UP000693672"/>
    </source>
</evidence>
<dbReference type="AlphaFoldDB" id="A0A916K3E9"/>
<comment type="caution">
    <text evidence="1">The sequence shown here is derived from an EMBL/GenBank/DDBJ whole genome shotgun (WGS) entry which is preliminary data.</text>
</comment>
<reference evidence="1" key="1">
    <citation type="submission" date="2021-06" db="EMBL/GenBank/DDBJ databases">
        <authorList>
            <person name="Criscuolo A."/>
        </authorList>
    </citation>
    <scope>NUCLEOTIDE SEQUENCE</scope>
    <source>
        <strain evidence="1">CIP111600</strain>
    </source>
</reference>
<evidence type="ECO:0000313" key="1">
    <source>
        <dbReference type="EMBL" id="CAG7638440.1"/>
    </source>
</evidence>
<gene>
    <name evidence="1" type="ORF">PAESOLCIP111_03941</name>
</gene>
<protein>
    <submittedName>
        <fullName evidence="1">Uncharacterized protein</fullName>
    </submittedName>
</protein>
<sequence>MLHMFNDVITFPPMKQGRTLVKTYNTYPNAIKQVSASLAGIDYGFSEEQGMFFRSETEVSSTVLTPYQFQISVTFGFRSRQFDKPTDAHIKYNVIAEFR</sequence>
<accession>A0A916K3E9</accession>
<dbReference type="Proteomes" id="UP000693672">
    <property type="component" value="Unassembled WGS sequence"/>
</dbReference>